<dbReference type="STRING" id="690567.99"/>
<feature type="transmembrane region" description="Helical" evidence="8">
    <location>
        <begin position="229"/>
        <end position="246"/>
    </location>
</feature>
<organism evidence="10 11">
    <name type="scientific">Syntrophomonas zehnderi OL-4</name>
    <dbReference type="NCBI Taxonomy" id="690567"/>
    <lineage>
        <taxon>Bacteria</taxon>
        <taxon>Bacillati</taxon>
        <taxon>Bacillota</taxon>
        <taxon>Clostridia</taxon>
        <taxon>Eubacteriales</taxon>
        <taxon>Syntrophomonadaceae</taxon>
        <taxon>Syntrophomonas</taxon>
    </lineage>
</organism>
<feature type="transmembrane region" description="Helical" evidence="8">
    <location>
        <begin position="332"/>
        <end position="350"/>
    </location>
</feature>
<feature type="transmembrane region" description="Helical" evidence="8">
    <location>
        <begin position="16"/>
        <end position="36"/>
    </location>
</feature>
<evidence type="ECO:0000256" key="3">
    <source>
        <dbReference type="ARBA" id="ARBA00022448"/>
    </source>
</evidence>
<evidence type="ECO:0000256" key="7">
    <source>
        <dbReference type="ARBA" id="ARBA00023136"/>
    </source>
</evidence>
<dbReference type="Pfam" id="PF07690">
    <property type="entry name" value="MFS_1"/>
    <property type="match status" value="1"/>
</dbReference>
<accession>A0A0E4C7D7</accession>
<sequence>MRKVTALTTDHKWQSFWVVSIGIFMSTLDGSILNIANPTIAQSLQVNMQQVQWVVTAYMLIITATLIFWGRLGDQIGSTRIYRNGFLMFTIGSLLCSFSPSLTLLILSRLIQGIGASMMMATGIGIVANAFPAQERGKALGLTGTVVGIGNMTGPSLGGFLVAHYNWPIIFLINVPIGLLGFALATQYLFEPAEAKTKPVLTGHDLPGTLTFALAVSLLVYSLSTAPNIQITLFLVSLGLLPLFIYMEKRAPRPMLDLELFKIKEFVYGNAMAMVVYITQTSVFFLLPFYMELMLDFPASFSGLLMTIPPVTMALTAPLAGSLSDKVGSSKILSFSLALLSCSYIVFSSLSAEISLLKLISGLALLGLGMGMFGSPNNSSILGSIPKEKAGYGGGFIATVRNLSFALGIAGSVSIFSIILAASQRHLPYTSAYIQASHTIYLIAAGIAITGFIFSWLDIKSKPLNQSADN</sequence>
<dbReference type="EMBL" id="CGIH01000002">
    <property type="protein sequence ID" value="CFW97702.1"/>
    <property type="molecule type" value="Genomic_DNA"/>
</dbReference>
<feature type="transmembrane region" description="Helical" evidence="8">
    <location>
        <begin position="440"/>
        <end position="457"/>
    </location>
</feature>
<feature type="transmembrane region" description="Helical" evidence="8">
    <location>
        <begin position="169"/>
        <end position="190"/>
    </location>
</feature>
<dbReference type="NCBIfam" id="TIGR00711">
    <property type="entry name" value="efflux_EmrB"/>
    <property type="match status" value="1"/>
</dbReference>
<dbReference type="CDD" id="cd17321">
    <property type="entry name" value="MFS_MMR_MDR_like"/>
    <property type="match status" value="1"/>
</dbReference>
<feature type="transmembrane region" description="Helical" evidence="8">
    <location>
        <begin position="297"/>
        <end position="320"/>
    </location>
</feature>
<dbReference type="Gene3D" id="1.20.1250.20">
    <property type="entry name" value="MFS general substrate transporter like domains"/>
    <property type="match status" value="1"/>
</dbReference>
<feature type="transmembrane region" description="Helical" evidence="8">
    <location>
        <begin position="113"/>
        <end position="132"/>
    </location>
</feature>
<keyword evidence="5 8" id="KW-0812">Transmembrane</keyword>
<feature type="transmembrane region" description="Helical" evidence="8">
    <location>
        <begin position="84"/>
        <end position="107"/>
    </location>
</feature>
<keyword evidence="3" id="KW-0813">Transport</keyword>
<reference evidence="10 11" key="1">
    <citation type="submission" date="2015-03" db="EMBL/GenBank/DDBJ databases">
        <authorList>
            <person name="Murphy D."/>
        </authorList>
    </citation>
    <scope>NUCLEOTIDE SEQUENCE [LARGE SCALE GENOMIC DNA]</scope>
    <source>
        <strain evidence="10 11">OL-4</strain>
    </source>
</reference>
<dbReference type="RefSeq" id="WP_242847449.1">
    <property type="nucleotide sequence ID" value="NZ_CGIH01000002.1"/>
</dbReference>
<feature type="domain" description="Major facilitator superfamily (MFS) profile" evidence="9">
    <location>
        <begin position="15"/>
        <end position="463"/>
    </location>
</feature>
<evidence type="ECO:0000256" key="6">
    <source>
        <dbReference type="ARBA" id="ARBA00022989"/>
    </source>
</evidence>
<dbReference type="InterPro" id="IPR036259">
    <property type="entry name" value="MFS_trans_sf"/>
</dbReference>
<feature type="transmembrane region" description="Helical" evidence="8">
    <location>
        <begin position="51"/>
        <end position="72"/>
    </location>
</feature>
<name>A0A0E4C7D7_9FIRM</name>
<dbReference type="Proteomes" id="UP000045545">
    <property type="component" value="Unassembled WGS sequence"/>
</dbReference>
<keyword evidence="11" id="KW-1185">Reference proteome</keyword>
<keyword evidence="4" id="KW-1003">Cell membrane</keyword>
<dbReference type="PROSITE" id="PS50850">
    <property type="entry name" value="MFS"/>
    <property type="match status" value="1"/>
</dbReference>
<dbReference type="InterPro" id="IPR011701">
    <property type="entry name" value="MFS"/>
</dbReference>
<keyword evidence="6 8" id="KW-1133">Transmembrane helix</keyword>
<keyword evidence="7 8" id="KW-0472">Membrane</keyword>
<dbReference type="GO" id="GO:0005886">
    <property type="term" value="C:plasma membrane"/>
    <property type="evidence" value="ECO:0007669"/>
    <property type="project" value="UniProtKB-SubCell"/>
</dbReference>
<evidence type="ECO:0000256" key="8">
    <source>
        <dbReference type="SAM" id="Phobius"/>
    </source>
</evidence>
<proteinExistence type="inferred from homology"/>
<protein>
    <submittedName>
        <fullName evidence="10">Tetracycline resistance protein TetB/drug resistance transporter</fullName>
    </submittedName>
</protein>
<dbReference type="SUPFAM" id="SSF103473">
    <property type="entry name" value="MFS general substrate transporter"/>
    <property type="match status" value="1"/>
</dbReference>
<evidence type="ECO:0000256" key="4">
    <source>
        <dbReference type="ARBA" id="ARBA00022475"/>
    </source>
</evidence>
<dbReference type="InterPro" id="IPR020846">
    <property type="entry name" value="MFS_dom"/>
</dbReference>
<evidence type="ECO:0000259" key="9">
    <source>
        <dbReference type="PROSITE" id="PS50850"/>
    </source>
</evidence>
<evidence type="ECO:0000313" key="11">
    <source>
        <dbReference type="Proteomes" id="UP000045545"/>
    </source>
</evidence>
<dbReference type="PANTHER" id="PTHR42718:SF9">
    <property type="entry name" value="MAJOR FACILITATOR SUPERFAMILY MULTIDRUG TRANSPORTER MFSC"/>
    <property type="match status" value="1"/>
</dbReference>
<dbReference type="GO" id="GO:0022857">
    <property type="term" value="F:transmembrane transporter activity"/>
    <property type="evidence" value="ECO:0007669"/>
    <property type="project" value="InterPro"/>
</dbReference>
<evidence type="ECO:0000256" key="1">
    <source>
        <dbReference type="ARBA" id="ARBA00004651"/>
    </source>
</evidence>
<dbReference type="InterPro" id="IPR004638">
    <property type="entry name" value="EmrB-like"/>
</dbReference>
<gene>
    <name evidence="10" type="ORF">99</name>
</gene>
<feature type="transmembrane region" description="Helical" evidence="8">
    <location>
        <begin position="267"/>
        <end position="291"/>
    </location>
</feature>
<comment type="similarity">
    <text evidence="2">Belongs to the major facilitator superfamily. EmrB family.</text>
</comment>
<feature type="transmembrane region" description="Helical" evidence="8">
    <location>
        <begin position="202"/>
        <end position="223"/>
    </location>
</feature>
<evidence type="ECO:0000256" key="2">
    <source>
        <dbReference type="ARBA" id="ARBA00008537"/>
    </source>
</evidence>
<feature type="transmembrane region" description="Helical" evidence="8">
    <location>
        <begin position="356"/>
        <end position="375"/>
    </location>
</feature>
<evidence type="ECO:0000256" key="5">
    <source>
        <dbReference type="ARBA" id="ARBA00022692"/>
    </source>
</evidence>
<dbReference type="Gene3D" id="1.20.1720.10">
    <property type="entry name" value="Multidrug resistance protein D"/>
    <property type="match status" value="1"/>
</dbReference>
<dbReference type="AlphaFoldDB" id="A0A0E4C7D7"/>
<comment type="subcellular location">
    <subcellularLocation>
        <location evidence="1">Cell membrane</location>
        <topology evidence="1">Multi-pass membrane protein</topology>
    </subcellularLocation>
</comment>
<dbReference type="PRINTS" id="PR01036">
    <property type="entry name" value="TCRTETB"/>
</dbReference>
<feature type="transmembrane region" description="Helical" evidence="8">
    <location>
        <begin position="396"/>
        <end position="420"/>
    </location>
</feature>
<evidence type="ECO:0000313" key="10">
    <source>
        <dbReference type="EMBL" id="CFW97702.1"/>
    </source>
</evidence>
<feature type="transmembrane region" description="Helical" evidence="8">
    <location>
        <begin position="139"/>
        <end position="163"/>
    </location>
</feature>
<dbReference type="PANTHER" id="PTHR42718">
    <property type="entry name" value="MAJOR FACILITATOR SUPERFAMILY MULTIDRUG TRANSPORTER MFSC"/>
    <property type="match status" value="1"/>
</dbReference>